<dbReference type="PANTHER" id="PTHR12994:SF18">
    <property type="entry name" value="SECERNIN-3"/>
    <property type="match status" value="1"/>
</dbReference>
<dbReference type="GO" id="GO:0070004">
    <property type="term" value="F:cysteine-type exopeptidase activity"/>
    <property type="evidence" value="ECO:0007669"/>
    <property type="project" value="InterPro"/>
</dbReference>
<dbReference type="PANTHER" id="PTHR12994">
    <property type="entry name" value="SECERNIN"/>
    <property type="match status" value="1"/>
</dbReference>
<comment type="caution">
    <text evidence="3">The sequence shown here is derived from an EMBL/GenBank/DDBJ whole genome shotgun (WGS) entry which is preliminary data.</text>
</comment>
<keyword evidence="4" id="KW-1185">Reference proteome</keyword>
<dbReference type="GO" id="GO:0006508">
    <property type="term" value="P:proteolysis"/>
    <property type="evidence" value="ECO:0007669"/>
    <property type="project" value="InterPro"/>
</dbReference>
<dbReference type="InterPro" id="IPR005322">
    <property type="entry name" value="Peptidase_C69"/>
</dbReference>
<evidence type="ECO:0008006" key="5">
    <source>
        <dbReference type="Google" id="ProtNLM"/>
    </source>
</evidence>
<dbReference type="FunFam" id="3.60.60.10:FF:000001">
    <property type="entry name" value="Secernin 1"/>
    <property type="match status" value="1"/>
</dbReference>
<dbReference type="GO" id="GO:0016805">
    <property type="term" value="F:dipeptidase activity"/>
    <property type="evidence" value="ECO:0007669"/>
    <property type="project" value="InterPro"/>
</dbReference>
<reference evidence="3 4" key="1">
    <citation type="submission" date="2019-04" db="EMBL/GenBank/DDBJ databases">
        <title>The sequence and de novo assembly of Takifugu bimaculatus genome using PacBio and Hi-C technologies.</title>
        <authorList>
            <person name="Xu P."/>
            <person name="Liu B."/>
            <person name="Zhou Z."/>
        </authorList>
    </citation>
    <scope>NUCLEOTIDE SEQUENCE [LARGE SCALE GENOMIC DNA]</scope>
    <source>
        <strain evidence="3">TB-2018</strain>
        <tissue evidence="3">Muscle</tissue>
    </source>
</reference>
<protein>
    <recommendedName>
        <fullName evidence="5">Secernin-3</fullName>
    </recommendedName>
</protein>
<evidence type="ECO:0000256" key="1">
    <source>
        <dbReference type="ARBA" id="ARBA00005705"/>
    </source>
</evidence>
<organism evidence="3 4">
    <name type="scientific">Takifugu bimaculatus</name>
    <dbReference type="NCBI Taxonomy" id="433685"/>
    <lineage>
        <taxon>Eukaryota</taxon>
        <taxon>Metazoa</taxon>
        <taxon>Chordata</taxon>
        <taxon>Craniata</taxon>
        <taxon>Vertebrata</taxon>
        <taxon>Euteleostomi</taxon>
        <taxon>Actinopterygii</taxon>
        <taxon>Neopterygii</taxon>
        <taxon>Teleostei</taxon>
        <taxon>Neoteleostei</taxon>
        <taxon>Acanthomorphata</taxon>
        <taxon>Eupercaria</taxon>
        <taxon>Tetraodontiformes</taxon>
        <taxon>Tetradontoidea</taxon>
        <taxon>Tetraodontidae</taxon>
        <taxon>Takifugu</taxon>
    </lineage>
</organism>
<sequence length="405" mass="45540">MKPSSCDTFVALPPSTEGQRIIFGKNSDRPCDEVQEVVYFPARDYNAGEKLECTYIEIEQVSHTHAVILSKPAWLWGAEMGANEHQVCIGNEAVWGRESADGDEALLGMDLVRLGLERADTAEKAVDVITDLLEQHGQGGSCMEEECSFTYHNSFLISDRTEAWLLETSGKLWAAERLEGGYRNISNQYGITTKIDKEHPQMREYARGKGWWDGKSQFNFAVVYSYMTPARIEEAGSRYHEGKTLLDRSNGHITAETMMDILRDKDSGINMEGMFMTTWKHGVGHTQGSFSARGSLLYSDSGPGQPLKETTSPSYGPDDPVKKKPRFQSKPDRKHQLFVKHELVAAVIESHKERGKKITENMRKLEKETMSKMEKFLSGGVDEPDLLVNLFLGSVQEEMCVYSTK</sequence>
<accession>A0A4Z2CFZ6</accession>
<evidence type="ECO:0000313" key="3">
    <source>
        <dbReference type="EMBL" id="TNN03004.1"/>
    </source>
</evidence>
<dbReference type="Proteomes" id="UP000516260">
    <property type="component" value="Chromosome 1"/>
</dbReference>
<proteinExistence type="inferred from homology"/>
<dbReference type="Pfam" id="PF03577">
    <property type="entry name" value="Peptidase_C69"/>
    <property type="match status" value="1"/>
</dbReference>
<gene>
    <name evidence="3" type="ORF">fugu_000033</name>
</gene>
<evidence type="ECO:0000256" key="2">
    <source>
        <dbReference type="SAM" id="MobiDB-lite"/>
    </source>
</evidence>
<dbReference type="EMBL" id="SWLE01000001">
    <property type="protein sequence ID" value="TNN03004.1"/>
    <property type="molecule type" value="Genomic_DNA"/>
</dbReference>
<dbReference type="AlphaFoldDB" id="A0A4Z2CFZ6"/>
<evidence type="ECO:0000313" key="4">
    <source>
        <dbReference type="Proteomes" id="UP000516260"/>
    </source>
</evidence>
<comment type="similarity">
    <text evidence="1">Belongs to the peptidase C69 family. Secernin subfamily.</text>
</comment>
<feature type="region of interest" description="Disordered" evidence="2">
    <location>
        <begin position="294"/>
        <end position="333"/>
    </location>
</feature>
<name>A0A4Z2CFZ6_9TELE</name>
<dbReference type="Gene3D" id="3.60.60.10">
    <property type="entry name" value="Penicillin V Acylase, Chain A"/>
    <property type="match status" value="1"/>
</dbReference>